<evidence type="ECO:0000256" key="1">
    <source>
        <dbReference type="SAM" id="MobiDB-lite"/>
    </source>
</evidence>
<feature type="region of interest" description="Disordered" evidence="1">
    <location>
        <begin position="169"/>
        <end position="197"/>
    </location>
</feature>
<accession>A0AAW0AV62</accession>
<protein>
    <submittedName>
        <fullName evidence="2">Uncharacterized protein</fullName>
    </submittedName>
</protein>
<proteinExistence type="predicted"/>
<gene>
    <name evidence="2" type="ORF">VNI00_018668</name>
</gene>
<dbReference type="EMBL" id="JAYKXP010000257">
    <property type="protein sequence ID" value="KAK7017127.1"/>
    <property type="molecule type" value="Genomic_DNA"/>
</dbReference>
<keyword evidence="3" id="KW-1185">Reference proteome</keyword>
<organism evidence="2 3">
    <name type="scientific">Paramarasmius palmivorus</name>
    <dbReference type="NCBI Taxonomy" id="297713"/>
    <lineage>
        <taxon>Eukaryota</taxon>
        <taxon>Fungi</taxon>
        <taxon>Dikarya</taxon>
        <taxon>Basidiomycota</taxon>
        <taxon>Agaricomycotina</taxon>
        <taxon>Agaricomycetes</taxon>
        <taxon>Agaricomycetidae</taxon>
        <taxon>Agaricales</taxon>
        <taxon>Marasmiineae</taxon>
        <taxon>Marasmiaceae</taxon>
        <taxon>Paramarasmius</taxon>
    </lineage>
</organism>
<evidence type="ECO:0000313" key="2">
    <source>
        <dbReference type="EMBL" id="KAK7017127.1"/>
    </source>
</evidence>
<evidence type="ECO:0000313" key="3">
    <source>
        <dbReference type="Proteomes" id="UP001383192"/>
    </source>
</evidence>
<dbReference type="Proteomes" id="UP001383192">
    <property type="component" value="Unassembled WGS sequence"/>
</dbReference>
<dbReference type="AlphaFoldDB" id="A0AAW0AV62"/>
<name>A0AAW0AV62_9AGAR</name>
<reference evidence="2 3" key="1">
    <citation type="submission" date="2024-01" db="EMBL/GenBank/DDBJ databases">
        <title>A draft genome for a cacao thread blight-causing isolate of Paramarasmius palmivorus.</title>
        <authorList>
            <person name="Baruah I.K."/>
            <person name="Bukari Y."/>
            <person name="Amoako-Attah I."/>
            <person name="Meinhardt L.W."/>
            <person name="Bailey B.A."/>
            <person name="Cohen S.P."/>
        </authorList>
    </citation>
    <scope>NUCLEOTIDE SEQUENCE [LARGE SCALE GENOMIC DNA]</scope>
    <source>
        <strain evidence="2 3">GH-12</strain>
    </source>
</reference>
<feature type="compositionally biased region" description="Basic and acidic residues" evidence="1">
    <location>
        <begin position="178"/>
        <end position="197"/>
    </location>
</feature>
<comment type="caution">
    <text evidence="2">The sequence shown here is derived from an EMBL/GenBank/DDBJ whole genome shotgun (WGS) entry which is preliminary data.</text>
</comment>
<sequence length="197" mass="21881">MSSDRTSRNSPPTLRAIHILPSIDLGTVPEWFLDLVDTSPNPYTITKERVYAILFARLKHYQEGDTPSPEIIHEEWTKLERVIKAIVDPFDFASSLTNACRPFSEGTVYSSRVGCCPFAPALSFPNSTSIADIDRELQVAYAIRESLAAEVKALETKIDEAAACDLRAEGSSAGQTQHHQEQKTKLQEELDSLGDEK</sequence>